<dbReference type="RefSeq" id="YP_010676927.1">
    <property type="nucleotide sequence ID" value="NC_071015.1"/>
</dbReference>
<dbReference type="KEGG" id="vg:77953292"/>
<protein>
    <submittedName>
        <fullName evidence="1">Uncharacterized protein</fullName>
    </submittedName>
</protein>
<dbReference type="Proteomes" id="UP000828443">
    <property type="component" value="Segment"/>
</dbReference>
<dbReference type="GeneID" id="77953292"/>
<evidence type="ECO:0000313" key="2">
    <source>
        <dbReference type="Proteomes" id="UP000828443"/>
    </source>
</evidence>
<accession>A0AAE7WFV9</accession>
<proteinExistence type="predicted"/>
<keyword evidence="2" id="KW-1185">Reference proteome</keyword>
<name>A0AAE7WFV9_9CAUD</name>
<evidence type="ECO:0000313" key="1">
    <source>
        <dbReference type="EMBL" id="QYN80115.1"/>
    </source>
</evidence>
<reference evidence="1" key="1">
    <citation type="journal article" date="2021" name="Viruses">
        <title>Novel Viruses That Lyse Plant and Human Strains of Kosakonia cowanii.</title>
        <authorList>
            <person name="Petrzik K."/>
            <person name="Brazdova S."/>
            <person name="Krawczyk K."/>
        </authorList>
    </citation>
    <scope>NUCLEOTIDE SEQUENCE</scope>
</reference>
<organism evidence="1 2">
    <name type="scientific">Kosakonia phage Kc263</name>
    <dbReference type="NCBI Taxonomy" id="2863194"/>
    <lineage>
        <taxon>Viruses</taxon>
        <taxon>Duplodnaviria</taxon>
        <taxon>Heunggongvirae</taxon>
        <taxon>Uroviricota</taxon>
        <taxon>Caudoviricetes</taxon>
        <taxon>Chimalliviridae</taxon>
        <taxon>Branisovskavirus</taxon>
        <taxon>Branisovskavirus Kc263</taxon>
    </lineage>
</organism>
<dbReference type="EMBL" id="MZ348422">
    <property type="protein sequence ID" value="QYN80115.1"/>
    <property type="molecule type" value="Genomic_DNA"/>
</dbReference>
<sequence>MFLEKLLNKIPFFRKRRVAKIKKELVEIRNDFAGGFFNDKYITSLHNIVNSSLIAFSDDIVKGTINEITTYTKSSMSAVKLLEKGLLKKSELERSPLLSTARQTGYFSDWYSNEQSVLELISILKPYLQLQVWLIQEPDFRQQEMIDDAITGLINLEIYDSLLYRYLLEDLVSIISFYIETQYE</sequence>